<reference evidence="3" key="1">
    <citation type="journal article" date="2015" name="Proc. Natl. Acad. Sci. U.S.A.">
        <title>Genome sequencing of adzuki bean (Vigna angularis) provides insight into high starch and low fat accumulation and domestication.</title>
        <authorList>
            <person name="Yang K."/>
            <person name="Tian Z."/>
            <person name="Chen C."/>
            <person name="Luo L."/>
            <person name="Zhao B."/>
            <person name="Wang Z."/>
            <person name="Yu L."/>
            <person name="Li Y."/>
            <person name="Sun Y."/>
            <person name="Li W."/>
            <person name="Chen Y."/>
            <person name="Li Y."/>
            <person name="Zhang Y."/>
            <person name="Ai D."/>
            <person name="Zhao J."/>
            <person name="Shang C."/>
            <person name="Ma Y."/>
            <person name="Wu B."/>
            <person name="Wang M."/>
            <person name="Gao L."/>
            <person name="Sun D."/>
            <person name="Zhang P."/>
            <person name="Guo F."/>
            <person name="Wang W."/>
            <person name="Li Y."/>
            <person name="Wang J."/>
            <person name="Varshney R.K."/>
            <person name="Wang J."/>
            <person name="Ling H.Q."/>
            <person name="Wan P."/>
        </authorList>
    </citation>
    <scope>NUCLEOTIDE SEQUENCE</scope>
    <source>
        <strain evidence="3">cv. Jingnong 6</strain>
    </source>
</reference>
<dbReference type="PANTHER" id="PTHR42741">
    <property type="entry name" value="NITROREDUCTASE FAMILY PROTEIN"/>
    <property type="match status" value="1"/>
</dbReference>
<feature type="region of interest" description="Disordered" evidence="1">
    <location>
        <begin position="134"/>
        <end position="153"/>
    </location>
</feature>
<dbReference type="Proteomes" id="UP000053144">
    <property type="component" value="Chromosome 8"/>
</dbReference>
<dbReference type="Gramene" id="KOM50135">
    <property type="protein sequence ID" value="KOM50135"/>
    <property type="gene ID" value="LR48_Vigan08g096200"/>
</dbReference>
<dbReference type="STRING" id="3914.A0A0L9V4X3"/>
<organism evidence="2 3">
    <name type="scientific">Phaseolus angularis</name>
    <name type="common">Azuki bean</name>
    <name type="synonym">Vigna angularis</name>
    <dbReference type="NCBI Taxonomy" id="3914"/>
    <lineage>
        <taxon>Eukaryota</taxon>
        <taxon>Viridiplantae</taxon>
        <taxon>Streptophyta</taxon>
        <taxon>Embryophyta</taxon>
        <taxon>Tracheophyta</taxon>
        <taxon>Spermatophyta</taxon>
        <taxon>Magnoliopsida</taxon>
        <taxon>eudicotyledons</taxon>
        <taxon>Gunneridae</taxon>
        <taxon>Pentapetalae</taxon>
        <taxon>rosids</taxon>
        <taxon>fabids</taxon>
        <taxon>Fabales</taxon>
        <taxon>Fabaceae</taxon>
        <taxon>Papilionoideae</taxon>
        <taxon>50 kb inversion clade</taxon>
        <taxon>NPAAA clade</taxon>
        <taxon>indigoferoid/millettioid clade</taxon>
        <taxon>Phaseoleae</taxon>
        <taxon>Vigna</taxon>
    </lineage>
</organism>
<name>A0A0L9V4X3_PHAAN</name>
<dbReference type="AlphaFoldDB" id="A0A0L9V4X3"/>
<dbReference type="PANTHER" id="PTHR42741:SF3">
    <property type="entry name" value="NITROREDUCTASE FAMILY PROTEIN"/>
    <property type="match status" value="1"/>
</dbReference>
<sequence>MLARMEPTLCEKNVWMYPRLFWETELLGQVLYLEAHAIGISETGIGCFFEDPGFCPSVITEGFCPSGITEGFCPSVITEGHRASVMVSDNMFTDGLIAVANPSVNCHYRRLLDVTEGFWPSVMSSFFVVGLGEDEKRRPSDGKPEASKLPRVEGDRLHSRDMEIARARVRDNFYIL</sequence>
<protein>
    <submittedName>
        <fullName evidence="2">Uncharacterized protein</fullName>
    </submittedName>
</protein>
<proteinExistence type="predicted"/>
<accession>A0A0L9V4X3</accession>
<evidence type="ECO:0000313" key="2">
    <source>
        <dbReference type="EMBL" id="KOM50135.1"/>
    </source>
</evidence>
<gene>
    <name evidence="2" type="ORF">LR48_Vigan08g096200</name>
</gene>
<evidence type="ECO:0000256" key="1">
    <source>
        <dbReference type="SAM" id="MobiDB-lite"/>
    </source>
</evidence>
<evidence type="ECO:0000313" key="3">
    <source>
        <dbReference type="Proteomes" id="UP000053144"/>
    </source>
</evidence>
<dbReference type="EMBL" id="CM003378">
    <property type="protein sequence ID" value="KOM50135.1"/>
    <property type="molecule type" value="Genomic_DNA"/>
</dbReference>